<reference evidence="1 2" key="1">
    <citation type="journal article" date="2019" name="Nat. Microbiol.">
        <title>Mediterranean grassland soil C-N compound turnover is dependent on rainfall and depth, and is mediated by genomically divergent microorganisms.</title>
        <authorList>
            <person name="Diamond S."/>
            <person name="Andeer P.F."/>
            <person name="Li Z."/>
            <person name="Crits-Christoph A."/>
            <person name="Burstein D."/>
            <person name="Anantharaman K."/>
            <person name="Lane K.R."/>
            <person name="Thomas B.C."/>
            <person name="Pan C."/>
            <person name="Northen T.R."/>
            <person name="Banfield J.F."/>
        </authorList>
    </citation>
    <scope>NUCLEOTIDE SEQUENCE [LARGE SCALE GENOMIC DNA]</scope>
    <source>
        <strain evidence="1">WS_8</strain>
    </source>
</reference>
<dbReference type="InterPro" id="IPR044844">
    <property type="entry name" value="Trans_IPPS_euk-type"/>
</dbReference>
<dbReference type="SFLD" id="SFLDS00005">
    <property type="entry name" value="Isoprenoid_Synthase_Type_I"/>
    <property type="match status" value="1"/>
</dbReference>
<dbReference type="InterPro" id="IPR002060">
    <property type="entry name" value="Squ/phyt_synthse"/>
</dbReference>
<dbReference type="PANTHER" id="PTHR11626">
    <property type="entry name" value="FARNESYL-DIPHOSPHATE FARNESYLTRANSFERASE"/>
    <property type="match status" value="1"/>
</dbReference>
<proteinExistence type="predicted"/>
<name>A0A538TNW4_UNCEI</name>
<dbReference type="SUPFAM" id="SSF48576">
    <property type="entry name" value="Terpenoid synthases"/>
    <property type="match status" value="1"/>
</dbReference>
<evidence type="ECO:0000313" key="2">
    <source>
        <dbReference type="Proteomes" id="UP000316609"/>
    </source>
</evidence>
<accession>A0A538TNW4</accession>
<dbReference type="Gene3D" id="1.10.600.10">
    <property type="entry name" value="Farnesyl Diphosphate Synthase"/>
    <property type="match status" value="1"/>
</dbReference>
<sequence>MGAPTRPDSDREAIRYCWSALPRVSRTFALNIRLLRGTLGDAVCIGYLLCRAADALEDSWPGDSDALRERFARLLSSFTGDRAAAADLAARAASQPPRDDLTLVAHLPRVLAALERLPEAHRAAVVCGATTLARGMSRYATRAAGRPREAPYLDTEAELEDYCFVVAGCVGVMLTELFAAEEGAGDRATHARRLALAPAVGRALQLTNILLDWPADLRRGRCHLPASWLAEHGLAPHQLVGAATRATESLARRLEEKAREALASVPDYVESIPGRCVRFRLFCLWPALWALGSLEHARRDPHFPWGPERPRLPRRALLGSAVGSLVLQPAALSSLRGAIRGGRA</sequence>
<dbReference type="GO" id="GO:0045338">
    <property type="term" value="P:farnesyl diphosphate metabolic process"/>
    <property type="evidence" value="ECO:0007669"/>
    <property type="project" value="InterPro"/>
</dbReference>
<protein>
    <recommendedName>
        <fullName evidence="3">Squalene/phytoene synthase family protein</fullName>
    </recommendedName>
</protein>
<comment type="caution">
    <text evidence="1">The sequence shown here is derived from an EMBL/GenBank/DDBJ whole genome shotgun (WGS) entry which is preliminary data.</text>
</comment>
<dbReference type="EMBL" id="VBOY01000072">
    <property type="protein sequence ID" value="TMQ65327.1"/>
    <property type="molecule type" value="Genomic_DNA"/>
</dbReference>
<dbReference type="Pfam" id="PF00494">
    <property type="entry name" value="SQS_PSY"/>
    <property type="match status" value="1"/>
</dbReference>
<evidence type="ECO:0008006" key="3">
    <source>
        <dbReference type="Google" id="ProtNLM"/>
    </source>
</evidence>
<gene>
    <name evidence="1" type="ORF">E6K78_07895</name>
</gene>
<dbReference type="AlphaFoldDB" id="A0A538TNW4"/>
<dbReference type="GO" id="GO:0051996">
    <property type="term" value="F:squalene synthase [NAD(P)H] activity"/>
    <property type="evidence" value="ECO:0007669"/>
    <property type="project" value="InterPro"/>
</dbReference>
<dbReference type="InterPro" id="IPR008949">
    <property type="entry name" value="Isoprenoid_synthase_dom_sf"/>
</dbReference>
<organism evidence="1 2">
    <name type="scientific">Eiseniibacteriota bacterium</name>
    <dbReference type="NCBI Taxonomy" id="2212470"/>
    <lineage>
        <taxon>Bacteria</taxon>
        <taxon>Candidatus Eiseniibacteriota</taxon>
    </lineage>
</organism>
<dbReference type="PANTHER" id="PTHR11626:SF2">
    <property type="entry name" value="SQUALENE SYNTHASE"/>
    <property type="match status" value="1"/>
</dbReference>
<evidence type="ECO:0000313" key="1">
    <source>
        <dbReference type="EMBL" id="TMQ65327.1"/>
    </source>
</evidence>
<dbReference type="Proteomes" id="UP000316609">
    <property type="component" value="Unassembled WGS sequence"/>
</dbReference>
<dbReference type="SFLD" id="SFLDG01018">
    <property type="entry name" value="Squalene/Phytoene_Synthase_Lik"/>
    <property type="match status" value="1"/>
</dbReference>